<gene>
    <name evidence="2" type="ORF">Zmor_007454</name>
</gene>
<keyword evidence="3" id="KW-1185">Reference proteome</keyword>
<proteinExistence type="predicted"/>
<evidence type="ECO:0000313" key="3">
    <source>
        <dbReference type="Proteomes" id="UP001168821"/>
    </source>
</evidence>
<name>A0AA38IZB0_9CUCU</name>
<evidence type="ECO:0000313" key="2">
    <source>
        <dbReference type="EMBL" id="KAJ3663146.1"/>
    </source>
</evidence>
<feature type="transmembrane region" description="Helical" evidence="1">
    <location>
        <begin position="69"/>
        <end position="85"/>
    </location>
</feature>
<keyword evidence="1" id="KW-0812">Transmembrane</keyword>
<dbReference type="AlphaFoldDB" id="A0AA38IZB0"/>
<organism evidence="2 3">
    <name type="scientific">Zophobas morio</name>
    <dbReference type="NCBI Taxonomy" id="2755281"/>
    <lineage>
        <taxon>Eukaryota</taxon>
        <taxon>Metazoa</taxon>
        <taxon>Ecdysozoa</taxon>
        <taxon>Arthropoda</taxon>
        <taxon>Hexapoda</taxon>
        <taxon>Insecta</taxon>
        <taxon>Pterygota</taxon>
        <taxon>Neoptera</taxon>
        <taxon>Endopterygota</taxon>
        <taxon>Coleoptera</taxon>
        <taxon>Polyphaga</taxon>
        <taxon>Cucujiformia</taxon>
        <taxon>Tenebrionidae</taxon>
        <taxon>Zophobas</taxon>
    </lineage>
</organism>
<protein>
    <submittedName>
        <fullName evidence="2">Uncharacterized protein</fullName>
    </submittedName>
</protein>
<sequence length="95" mass="9843">MSYHGDCELNIIDKEPIGAGAPGAAAGTAVRAPEALQPGHLGRWERGPGGGQTIDAEAAAGATPTRVRFSWLVCASPLIIAAFLFRSGPETWPTM</sequence>
<comment type="caution">
    <text evidence="2">The sequence shown here is derived from an EMBL/GenBank/DDBJ whole genome shotgun (WGS) entry which is preliminary data.</text>
</comment>
<evidence type="ECO:0000256" key="1">
    <source>
        <dbReference type="SAM" id="Phobius"/>
    </source>
</evidence>
<keyword evidence="1" id="KW-1133">Transmembrane helix</keyword>
<keyword evidence="1" id="KW-0472">Membrane</keyword>
<dbReference type="Proteomes" id="UP001168821">
    <property type="component" value="Unassembled WGS sequence"/>
</dbReference>
<accession>A0AA38IZB0</accession>
<dbReference type="EMBL" id="JALNTZ010000002">
    <property type="protein sequence ID" value="KAJ3663146.1"/>
    <property type="molecule type" value="Genomic_DNA"/>
</dbReference>
<reference evidence="2" key="1">
    <citation type="journal article" date="2023" name="G3 (Bethesda)">
        <title>Whole genome assemblies of Zophobas morio and Tenebrio molitor.</title>
        <authorList>
            <person name="Kaur S."/>
            <person name="Stinson S.A."/>
            <person name="diCenzo G.C."/>
        </authorList>
    </citation>
    <scope>NUCLEOTIDE SEQUENCE</scope>
    <source>
        <strain evidence="2">QUZm001</strain>
    </source>
</reference>